<dbReference type="EMBL" id="WIXE01020376">
    <property type="protein sequence ID" value="KAK5969266.1"/>
    <property type="molecule type" value="Genomic_DNA"/>
</dbReference>
<reference evidence="5 6" key="1">
    <citation type="submission" date="2019-10" db="EMBL/GenBank/DDBJ databases">
        <title>Assembly and Annotation for the nematode Trichostrongylus colubriformis.</title>
        <authorList>
            <person name="Martin J."/>
        </authorList>
    </citation>
    <scope>NUCLEOTIDE SEQUENCE [LARGE SCALE GENOMIC DNA]</scope>
    <source>
        <strain evidence="5">G859</strain>
        <tissue evidence="5">Whole worm</tissue>
    </source>
</reference>
<gene>
    <name evidence="5" type="ORF">GCK32_022083</name>
</gene>
<proteinExistence type="predicted"/>
<dbReference type="Gene3D" id="1.10.565.10">
    <property type="entry name" value="Retinoid X Receptor"/>
    <property type="match status" value="1"/>
</dbReference>
<organism evidence="5 6">
    <name type="scientific">Trichostrongylus colubriformis</name>
    <name type="common">Black scour worm</name>
    <dbReference type="NCBI Taxonomy" id="6319"/>
    <lineage>
        <taxon>Eukaryota</taxon>
        <taxon>Metazoa</taxon>
        <taxon>Ecdysozoa</taxon>
        <taxon>Nematoda</taxon>
        <taxon>Chromadorea</taxon>
        <taxon>Rhabditida</taxon>
        <taxon>Rhabditina</taxon>
        <taxon>Rhabditomorpha</taxon>
        <taxon>Strongyloidea</taxon>
        <taxon>Trichostrongylidae</taxon>
        <taxon>Trichostrongylus</taxon>
    </lineage>
</organism>
<name>A0AAN8EY47_TRICO</name>
<evidence type="ECO:0000256" key="2">
    <source>
        <dbReference type="ARBA" id="ARBA00023163"/>
    </source>
</evidence>
<feature type="non-terminal residue" evidence="5">
    <location>
        <position position="72"/>
    </location>
</feature>
<protein>
    <submittedName>
        <fullName evidence="5">Uncharacterized protein</fullName>
    </submittedName>
</protein>
<evidence type="ECO:0000256" key="1">
    <source>
        <dbReference type="ARBA" id="ARBA00023015"/>
    </source>
</evidence>
<evidence type="ECO:0000256" key="4">
    <source>
        <dbReference type="SAM" id="SignalP"/>
    </source>
</evidence>
<dbReference type="InterPro" id="IPR035500">
    <property type="entry name" value="NHR-like_dom_sf"/>
</dbReference>
<sequence length="72" mass="8078">MLILGLMVVFEAETIGLQDRDGVSRQFSFYSSLLQRLLYSLDANDSVRSSADYRHLLDRMNALGEVASHAIT</sequence>
<keyword evidence="6" id="KW-1185">Reference proteome</keyword>
<feature type="chain" id="PRO_5042911035" evidence="4">
    <location>
        <begin position="17"/>
        <end position="72"/>
    </location>
</feature>
<dbReference type="AlphaFoldDB" id="A0AAN8EY47"/>
<keyword evidence="1" id="KW-0805">Transcription regulation</keyword>
<keyword evidence="4" id="KW-0732">Signal</keyword>
<accession>A0AAN8EY47</accession>
<evidence type="ECO:0000313" key="6">
    <source>
        <dbReference type="Proteomes" id="UP001331761"/>
    </source>
</evidence>
<evidence type="ECO:0000256" key="3">
    <source>
        <dbReference type="ARBA" id="ARBA00023170"/>
    </source>
</evidence>
<comment type="caution">
    <text evidence="5">The sequence shown here is derived from an EMBL/GenBank/DDBJ whole genome shotgun (WGS) entry which is preliminary data.</text>
</comment>
<keyword evidence="2" id="KW-0804">Transcription</keyword>
<evidence type="ECO:0000313" key="5">
    <source>
        <dbReference type="EMBL" id="KAK5969266.1"/>
    </source>
</evidence>
<feature type="signal peptide" evidence="4">
    <location>
        <begin position="1"/>
        <end position="16"/>
    </location>
</feature>
<keyword evidence="3" id="KW-0675">Receptor</keyword>
<dbReference type="Proteomes" id="UP001331761">
    <property type="component" value="Unassembled WGS sequence"/>
</dbReference>